<reference evidence="1 2" key="1">
    <citation type="journal article" date="2019" name="Commun. Biol.">
        <title>The bagworm genome reveals a unique fibroin gene that provides high tensile strength.</title>
        <authorList>
            <person name="Kono N."/>
            <person name="Nakamura H."/>
            <person name="Ohtoshi R."/>
            <person name="Tomita M."/>
            <person name="Numata K."/>
            <person name="Arakawa K."/>
        </authorList>
    </citation>
    <scope>NUCLEOTIDE SEQUENCE [LARGE SCALE GENOMIC DNA]</scope>
</reference>
<dbReference type="EMBL" id="BGZK01000434">
    <property type="protein sequence ID" value="GBP43343.1"/>
    <property type="molecule type" value="Genomic_DNA"/>
</dbReference>
<accession>A0A4C1VX26</accession>
<evidence type="ECO:0000313" key="2">
    <source>
        <dbReference type="Proteomes" id="UP000299102"/>
    </source>
</evidence>
<evidence type="ECO:0000313" key="1">
    <source>
        <dbReference type="EMBL" id="GBP43343.1"/>
    </source>
</evidence>
<dbReference type="Proteomes" id="UP000299102">
    <property type="component" value="Unassembled WGS sequence"/>
</dbReference>
<proteinExistence type="predicted"/>
<keyword evidence="2" id="KW-1185">Reference proteome</keyword>
<protein>
    <submittedName>
        <fullName evidence="1">Uncharacterized protein</fullName>
    </submittedName>
</protein>
<comment type="caution">
    <text evidence="1">The sequence shown here is derived from an EMBL/GenBank/DDBJ whole genome shotgun (WGS) entry which is preliminary data.</text>
</comment>
<gene>
    <name evidence="1" type="ORF">EVAR_34259_1</name>
</gene>
<name>A0A4C1VX26_EUMVA</name>
<dbReference type="AlphaFoldDB" id="A0A4C1VX26"/>
<sequence>MSCDLEKRIIKFCRRISDTPEALAFVGTETIFATRLDLLVLCDSMAISRLNSSCTICYGWLTANALSGDFIVLVRSLFTMKLAANNWLTFYDVPAISLRENRMILMKGALFSFPMTHLEE</sequence>
<organism evidence="1 2">
    <name type="scientific">Eumeta variegata</name>
    <name type="common">Bagworm moth</name>
    <name type="synonym">Eumeta japonica</name>
    <dbReference type="NCBI Taxonomy" id="151549"/>
    <lineage>
        <taxon>Eukaryota</taxon>
        <taxon>Metazoa</taxon>
        <taxon>Ecdysozoa</taxon>
        <taxon>Arthropoda</taxon>
        <taxon>Hexapoda</taxon>
        <taxon>Insecta</taxon>
        <taxon>Pterygota</taxon>
        <taxon>Neoptera</taxon>
        <taxon>Endopterygota</taxon>
        <taxon>Lepidoptera</taxon>
        <taxon>Glossata</taxon>
        <taxon>Ditrysia</taxon>
        <taxon>Tineoidea</taxon>
        <taxon>Psychidae</taxon>
        <taxon>Oiketicinae</taxon>
        <taxon>Eumeta</taxon>
    </lineage>
</organism>